<gene>
    <name evidence="2" type="ORF">B0T14DRAFT_146593</name>
</gene>
<evidence type="ECO:0000256" key="1">
    <source>
        <dbReference type="SAM" id="MobiDB-lite"/>
    </source>
</evidence>
<feature type="region of interest" description="Disordered" evidence="1">
    <location>
        <begin position="449"/>
        <end position="503"/>
    </location>
</feature>
<protein>
    <recommendedName>
        <fullName evidence="4">C2H2-type domain-containing protein</fullName>
    </recommendedName>
</protein>
<dbReference type="AlphaFoldDB" id="A0AA39X6N4"/>
<keyword evidence="3" id="KW-1185">Reference proteome</keyword>
<feature type="region of interest" description="Disordered" evidence="1">
    <location>
        <begin position="141"/>
        <end position="180"/>
    </location>
</feature>
<evidence type="ECO:0000313" key="3">
    <source>
        <dbReference type="Proteomes" id="UP001175000"/>
    </source>
</evidence>
<dbReference type="PANTHER" id="PTHR38166">
    <property type="entry name" value="C2H2-TYPE DOMAIN-CONTAINING PROTEIN-RELATED"/>
    <property type="match status" value="1"/>
</dbReference>
<comment type="caution">
    <text evidence="2">The sequence shown here is derived from an EMBL/GenBank/DDBJ whole genome shotgun (WGS) entry which is preliminary data.</text>
</comment>
<feature type="region of interest" description="Disordered" evidence="1">
    <location>
        <begin position="371"/>
        <end position="393"/>
    </location>
</feature>
<accession>A0AA39X6N4</accession>
<feature type="compositionally biased region" description="Pro residues" evidence="1">
    <location>
        <begin position="55"/>
        <end position="65"/>
    </location>
</feature>
<proteinExistence type="predicted"/>
<feature type="compositionally biased region" description="Low complexity" evidence="1">
    <location>
        <begin position="470"/>
        <end position="485"/>
    </location>
</feature>
<dbReference type="EMBL" id="JAULSU010000002">
    <property type="protein sequence ID" value="KAK0627957.1"/>
    <property type="molecule type" value="Genomic_DNA"/>
</dbReference>
<name>A0AA39X6N4_9PEZI</name>
<evidence type="ECO:0000313" key="2">
    <source>
        <dbReference type="EMBL" id="KAK0627957.1"/>
    </source>
</evidence>
<dbReference type="PANTHER" id="PTHR38166:SF1">
    <property type="entry name" value="C2H2-TYPE DOMAIN-CONTAINING PROTEIN"/>
    <property type="match status" value="1"/>
</dbReference>
<evidence type="ECO:0008006" key="4">
    <source>
        <dbReference type="Google" id="ProtNLM"/>
    </source>
</evidence>
<organism evidence="2 3">
    <name type="scientific">Immersiella caudata</name>
    <dbReference type="NCBI Taxonomy" id="314043"/>
    <lineage>
        <taxon>Eukaryota</taxon>
        <taxon>Fungi</taxon>
        <taxon>Dikarya</taxon>
        <taxon>Ascomycota</taxon>
        <taxon>Pezizomycotina</taxon>
        <taxon>Sordariomycetes</taxon>
        <taxon>Sordariomycetidae</taxon>
        <taxon>Sordariales</taxon>
        <taxon>Lasiosphaeriaceae</taxon>
        <taxon>Immersiella</taxon>
    </lineage>
</organism>
<reference evidence="2" key="1">
    <citation type="submission" date="2023-06" db="EMBL/GenBank/DDBJ databases">
        <title>Genome-scale phylogeny and comparative genomics of the fungal order Sordariales.</title>
        <authorList>
            <consortium name="Lawrence Berkeley National Laboratory"/>
            <person name="Hensen N."/>
            <person name="Bonometti L."/>
            <person name="Westerberg I."/>
            <person name="Brannstrom I.O."/>
            <person name="Guillou S."/>
            <person name="Cros-Aarteil S."/>
            <person name="Calhoun S."/>
            <person name="Haridas S."/>
            <person name="Kuo A."/>
            <person name="Mondo S."/>
            <person name="Pangilinan J."/>
            <person name="Riley R."/>
            <person name="Labutti K."/>
            <person name="Andreopoulos B."/>
            <person name="Lipzen A."/>
            <person name="Chen C."/>
            <person name="Yanf M."/>
            <person name="Daum C."/>
            <person name="Ng V."/>
            <person name="Clum A."/>
            <person name="Steindorff A."/>
            <person name="Ohm R."/>
            <person name="Martin F."/>
            <person name="Silar P."/>
            <person name="Natvig D."/>
            <person name="Lalanne C."/>
            <person name="Gautier V."/>
            <person name="Ament-Velasquez S.L."/>
            <person name="Kruys A."/>
            <person name="Hutchinson M.I."/>
            <person name="Powell A.J."/>
            <person name="Barry K."/>
            <person name="Miller A.N."/>
            <person name="Grigoriev I.V."/>
            <person name="Debuchy R."/>
            <person name="Gladieux P."/>
            <person name="Thoren M.H."/>
            <person name="Johannesson H."/>
        </authorList>
    </citation>
    <scope>NUCLEOTIDE SEQUENCE</scope>
    <source>
        <strain evidence="2">CBS 606.72</strain>
    </source>
</reference>
<feature type="region of interest" description="Disordered" evidence="1">
    <location>
        <begin position="50"/>
        <end position="69"/>
    </location>
</feature>
<feature type="compositionally biased region" description="Polar residues" evidence="1">
    <location>
        <begin position="449"/>
        <end position="469"/>
    </location>
</feature>
<dbReference type="Proteomes" id="UP001175000">
    <property type="component" value="Unassembled WGS sequence"/>
</dbReference>
<sequence>MRPCLRNRHRQDCHRFAKPQFHLLPHPCSSSAAEPRGAAQPRFETLDFYSDVTQPQPPSHGPPGPTGAAAEEASFEFLRNMLPPGAFSGLDAPAANLQAGYGLQALGGMFHSHAFIPSSASYGAMAGPSAQVISPISLPDAVSPEATQTKHEQDDDGAIASDHDGRRKKPKRADKVGPGPSKKFACPYFKRNRAKYSKWTSCPGPGWDEVHRVKTHLYRRHALPIQCPRCWGVFKSDELLRSHLQQNPPCLMAENRAPVEGFTKDQEKRLRSRKKAQADTTDEDKWREIYIILFPDDDESSIPSPCKTPPTLSTPGIGVVVFGVFPSAAALQLGIKAGRRKGPATTLRLSPSTLPFLASYMCPRLTDVPDYDPTDFSPSPPTSTGADNSLEDYTSFVRREMPTLVRRELETIMQEFSDVDPRFRSRIADIVLTLQPRLIDLYKQSQLPLSEWGPSNDSSRGNDTTPATGTDSSPTPANPSSTPATGADSSFTPATAASDGHLDPALGGYDGSGFTFDPNAGLGAWDGPVIDEGFSWDEEFDNLLNPSLFMPQGGGQGLDASAYQYVPQPGPSGVPRTWG</sequence>